<name>A0A9D4EG07_DREPO</name>
<dbReference type="PANTHER" id="PTHR12468:SF2">
    <property type="entry name" value="GPI MANNOSYLTRANSFERASE 2"/>
    <property type="match status" value="1"/>
</dbReference>
<organism evidence="12 13">
    <name type="scientific">Dreissena polymorpha</name>
    <name type="common">Zebra mussel</name>
    <name type="synonym">Mytilus polymorpha</name>
    <dbReference type="NCBI Taxonomy" id="45954"/>
    <lineage>
        <taxon>Eukaryota</taxon>
        <taxon>Metazoa</taxon>
        <taxon>Spiralia</taxon>
        <taxon>Lophotrochozoa</taxon>
        <taxon>Mollusca</taxon>
        <taxon>Bivalvia</taxon>
        <taxon>Autobranchia</taxon>
        <taxon>Heteroconchia</taxon>
        <taxon>Euheterodonta</taxon>
        <taxon>Imparidentia</taxon>
        <taxon>Neoheterodontei</taxon>
        <taxon>Myida</taxon>
        <taxon>Dreissenoidea</taxon>
        <taxon>Dreissenidae</taxon>
        <taxon>Dreissena</taxon>
    </lineage>
</organism>
<comment type="pathway">
    <text evidence="2 11">Glycolipid biosynthesis; glycosylphosphatidylinositol-anchor biosynthesis.</text>
</comment>
<feature type="transmembrane region" description="Helical" evidence="11">
    <location>
        <begin position="458"/>
        <end position="477"/>
    </location>
</feature>
<keyword evidence="13" id="KW-1185">Reference proteome</keyword>
<evidence type="ECO:0000256" key="11">
    <source>
        <dbReference type="RuleBase" id="RU363112"/>
    </source>
</evidence>
<feature type="transmembrane region" description="Helical" evidence="11">
    <location>
        <begin position="319"/>
        <end position="337"/>
    </location>
</feature>
<feature type="transmembrane region" description="Helical" evidence="11">
    <location>
        <begin position="214"/>
        <end position="238"/>
    </location>
</feature>
<feature type="transmembrane region" description="Helical" evidence="11">
    <location>
        <begin position="167"/>
        <end position="193"/>
    </location>
</feature>
<feature type="transmembrane region" description="Helical" evidence="11">
    <location>
        <begin position="62"/>
        <end position="83"/>
    </location>
</feature>
<evidence type="ECO:0000256" key="9">
    <source>
        <dbReference type="ARBA" id="ARBA00022989"/>
    </source>
</evidence>
<accession>A0A9D4EG07</accession>
<dbReference type="GO" id="GO:0006506">
    <property type="term" value="P:GPI anchor biosynthetic process"/>
    <property type="evidence" value="ECO:0007669"/>
    <property type="project" value="UniProtKB-KW"/>
</dbReference>
<reference evidence="12" key="1">
    <citation type="journal article" date="2019" name="bioRxiv">
        <title>The Genome of the Zebra Mussel, Dreissena polymorpha: A Resource for Invasive Species Research.</title>
        <authorList>
            <person name="McCartney M.A."/>
            <person name="Auch B."/>
            <person name="Kono T."/>
            <person name="Mallez S."/>
            <person name="Zhang Y."/>
            <person name="Obille A."/>
            <person name="Becker A."/>
            <person name="Abrahante J.E."/>
            <person name="Garbe J."/>
            <person name="Badalamenti J.P."/>
            <person name="Herman A."/>
            <person name="Mangelson H."/>
            <person name="Liachko I."/>
            <person name="Sullivan S."/>
            <person name="Sone E.D."/>
            <person name="Koren S."/>
            <person name="Silverstein K.A.T."/>
            <person name="Beckman K.B."/>
            <person name="Gohl D.M."/>
        </authorList>
    </citation>
    <scope>NUCLEOTIDE SEQUENCE</scope>
    <source>
        <strain evidence="12">Duluth1</strain>
        <tissue evidence="12">Whole animal</tissue>
    </source>
</reference>
<feature type="transmembrane region" description="Helical" evidence="11">
    <location>
        <begin position="89"/>
        <end position="113"/>
    </location>
</feature>
<dbReference type="GO" id="GO:0000009">
    <property type="term" value="F:alpha-1,6-mannosyltransferase activity"/>
    <property type="evidence" value="ECO:0007669"/>
    <property type="project" value="InterPro"/>
</dbReference>
<dbReference type="EMBL" id="JAIWYP010000009">
    <property type="protein sequence ID" value="KAH3777495.1"/>
    <property type="molecule type" value="Genomic_DNA"/>
</dbReference>
<keyword evidence="9 11" id="KW-1133">Transmembrane helix</keyword>
<keyword evidence="6 11" id="KW-0808">Transferase</keyword>
<feature type="transmembrane region" description="Helical" evidence="11">
    <location>
        <begin position="125"/>
        <end position="147"/>
    </location>
</feature>
<keyword evidence="8 11" id="KW-0256">Endoplasmic reticulum</keyword>
<evidence type="ECO:0000313" key="13">
    <source>
        <dbReference type="Proteomes" id="UP000828390"/>
    </source>
</evidence>
<keyword evidence="5 11" id="KW-0328">Glycosyltransferase</keyword>
<dbReference type="EC" id="2.4.1.-" evidence="11"/>
<sequence length="480" mass="55570">MQVFFNKLLPDHNADVFKPFHEESEMSTLDNLVAFILGGLKRWDGVYFLHITEYGYTYENTLAFYPLYPLIVRLIANTVLFPLQFIAHYQSVLCLASASVNFVVFVKSACVLFELGQEVLKNDRVAYKGALLFSITPSSIFMSAPYSECLYFYLTLRGLLSLERGNLLHASLMFGMSFVSRSNGSLNICFLLYVLSKRTLRELKRLWIDARINFLVRLTTPWLFITSTFIPYVLLFAISTMPFVLYHWYVYKLYCTKDITLEMPGHLKQYGEDNNLKSPDHEPSSWCNNWIPYSYGYIQSHIWGQGFLKYWQLKQVPNFLLAVPVTMVTLSLACTFFKHNRYTCLTLGYDEVGSAKKSEDVDSLFRLEGSALVPYVLHALSLTVLTRLLFSSCPVLYWHCAHLITPHTTRQKQYNEYDVSAKRLESVEVTCPHAKPWTNLLTNQIWNIQQEPIVTKLILVYFIGYFVIGVLLFSNFLPWT</sequence>
<comment type="subcellular location">
    <subcellularLocation>
        <location evidence="1 11">Endoplasmic reticulum membrane</location>
        <topology evidence="1 11">Multi-pass membrane protein</topology>
    </subcellularLocation>
</comment>
<dbReference type="Proteomes" id="UP000828390">
    <property type="component" value="Unassembled WGS sequence"/>
</dbReference>
<dbReference type="GO" id="GO:0004376">
    <property type="term" value="F:GPI mannosyltransferase activity"/>
    <property type="evidence" value="ECO:0007669"/>
    <property type="project" value="InterPro"/>
</dbReference>
<evidence type="ECO:0000256" key="7">
    <source>
        <dbReference type="ARBA" id="ARBA00022692"/>
    </source>
</evidence>
<comment type="caution">
    <text evidence="12">The sequence shown here is derived from an EMBL/GenBank/DDBJ whole genome shotgun (WGS) entry which is preliminary data.</text>
</comment>
<keyword evidence="7 11" id="KW-0812">Transmembrane</keyword>
<evidence type="ECO:0000256" key="5">
    <source>
        <dbReference type="ARBA" id="ARBA00022676"/>
    </source>
</evidence>
<evidence type="ECO:0000256" key="1">
    <source>
        <dbReference type="ARBA" id="ARBA00004477"/>
    </source>
</evidence>
<evidence type="ECO:0000256" key="3">
    <source>
        <dbReference type="ARBA" id="ARBA00008698"/>
    </source>
</evidence>
<evidence type="ECO:0000256" key="10">
    <source>
        <dbReference type="ARBA" id="ARBA00023136"/>
    </source>
</evidence>
<evidence type="ECO:0000256" key="6">
    <source>
        <dbReference type="ARBA" id="ARBA00022679"/>
    </source>
</evidence>
<dbReference type="GO" id="GO:0031501">
    <property type="term" value="C:mannosyltransferase complex"/>
    <property type="evidence" value="ECO:0007669"/>
    <property type="project" value="TreeGrafter"/>
</dbReference>
<evidence type="ECO:0000256" key="2">
    <source>
        <dbReference type="ARBA" id="ARBA00004687"/>
    </source>
</evidence>
<reference evidence="12" key="2">
    <citation type="submission" date="2020-11" db="EMBL/GenBank/DDBJ databases">
        <authorList>
            <person name="McCartney M.A."/>
            <person name="Auch B."/>
            <person name="Kono T."/>
            <person name="Mallez S."/>
            <person name="Becker A."/>
            <person name="Gohl D.M."/>
            <person name="Silverstein K.A.T."/>
            <person name="Koren S."/>
            <person name="Bechman K.B."/>
            <person name="Herman A."/>
            <person name="Abrahante J.E."/>
            <person name="Garbe J."/>
        </authorList>
    </citation>
    <scope>NUCLEOTIDE SEQUENCE</scope>
    <source>
        <strain evidence="12">Duluth1</strain>
        <tissue evidence="12">Whole animal</tissue>
    </source>
</reference>
<evidence type="ECO:0000256" key="4">
    <source>
        <dbReference type="ARBA" id="ARBA00022502"/>
    </source>
</evidence>
<dbReference type="PANTHER" id="PTHR12468">
    <property type="entry name" value="GPI MANNOSYLTRANSFERASE 2"/>
    <property type="match status" value="1"/>
</dbReference>
<comment type="caution">
    <text evidence="11">Lacks conserved residue(s) required for the propagation of feature annotation.</text>
</comment>
<evidence type="ECO:0000313" key="12">
    <source>
        <dbReference type="EMBL" id="KAH3777495.1"/>
    </source>
</evidence>
<comment type="function">
    <text evidence="11">Mannosyltransferase involved in glycosylphosphatidylinositol-anchor biosynthesis.</text>
</comment>
<dbReference type="AlphaFoldDB" id="A0A9D4EG07"/>
<dbReference type="GO" id="GO:0005789">
    <property type="term" value="C:endoplasmic reticulum membrane"/>
    <property type="evidence" value="ECO:0007669"/>
    <property type="project" value="UniProtKB-SubCell"/>
</dbReference>
<dbReference type="InterPro" id="IPR007315">
    <property type="entry name" value="PIG-V/Gpi18"/>
</dbReference>
<keyword evidence="10 11" id="KW-0472">Membrane</keyword>
<evidence type="ECO:0000256" key="8">
    <source>
        <dbReference type="ARBA" id="ARBA00022824"/>
    </source>
</evidence>
<keyword evidence="4 11" id="KW-0337">GPI-anchor biosynthesis</keyword>
<gene>
    <name evidence="12" type="ORF">DPMN_178942</name>
</gene>
<comment type="similarity">
    <text evidence="3 11">Belongs to the PIGV family.</text>
</comment>
<proteinExistence type="inferred from homology"/>
<protein>
    <recommendedName>
        <fullName evidence="11">GPI mannosyltransferase 2</fullName>
        <ecNumber evidence="11">2.4.1.-</ecNumber>
    </recommendedName>
</protein>
<dbReference type="Pfam" id="PF04188">
    <property type="entry name" value="Mannosyl_trans2"/>
    <property type="match status" value="1"/>
</dbReference>